<evidence type="ECO:0000313" key="1">
    <source>
        <dbReference type="EMBL" id="KNC23817.1"/>
    </source>
</evidence>
<organism evidence="1 2">
    <name type="scientific">Lucilia cuprina</name>
    <name type="common">Green bottle fly</name>
    <name type="synonym">Australian sheep blowfly</name>
    <dbReference type="NCBI Taxonomy" id="7375"/>
    <lineage>
        <taxon>Eukaryota</taxon>
        <taxon>Metazoa</taxon>
        <taxon>Ecdysozoa</taxon>
        <taxon>Arthropoda</taxon>
        <taxon>Hexapoda</taxon>
        <taxon>Insecta</taxon>
        <taxon>Pterygota</taxon>
        <taxon>Neoptera</taxon>
        <taxon>Endopterygota</taxon>
        <taxon>Diptera</taxon>
        <taxon>Brachycera</taxon>
        <taxon>Muscomorpha</taxon>
        <taxon>Oestroidea</taxon>
        <taxon>Calliphoridae</taxon>
        <taxon>Luciliinae</taxon>
        <taxon>Lucilia</taxon>
    </lineage>
</organism>
<name>A0A0L0BUV6_LUCCU</name>
<comment type="caution">
    <text evidence="1">The sequence shown here is derived from an EMBL/GenBank/DDBJ whole genome shotgun (WGS) entry which is preliminary data.</text>
</comment>
<proteinExistence type="predicted"/>
<reference evidence="1 2" key="1">
    <citation type="journal article" date="2015" name="Nat. Commun.">
        <title>Lucilia cuprina genome unlocks parasitic fly biology to underpin future interventions.</title>
        <authorList>
            <person name="Anstead C.A."/>
            <person name="Korhonen P.K."/>
            <person name="Young N.D."/>
            <person name="Hall R.S."/>
            <person name="Jex A.R."/>
            <person name="Murali S.C."/>
            <person name="Hughes D.S."/>
            <person name="Lee S.F."/>
            <person name="Perry T."/>
            <person name="Stroehlein A.J."/>
            <person name="Ansell B.R."/>
            <person name="Breugelmans B."/>
            <person name="Hofmann A."/>
            <person name="Qu J."/>
            <person name="Dugan S."/>
            <person name="Lee S.L."/>
            <person name="Chao H."/>
            <person name="Dinh H."/>
            <person name="Han Y."/>
            <person name="Doddapaneni H.V."/>
            <person name="Worley K.C."/>
            <person name="Muzny D.M."/>
            <person name="Ioannidis P."/>
            <person name="Waterhouse R.M."/>
            <person name="Zdobnov E.M."/>
            <person name="James P.J."/>
            <person name="Bagnall N.H."/>
            <person name="Kotze A.C."/>
            <person name="Gibbs R.A."/>
            <person name="Richards S."/>
            <person name="Batterham P."/>
            <person name="Gasser R.B."/>
        </authorList>
    </citation>
    <scope>NUCLEOTIDE SEQUENCE [LARGE SCALE GENOMIC DNA]</scope>
    <source>
        <strain evidence="1 2">LS</strain>
        <tissue evidence="1">Full body</tissue>
    </source>
</reference>
<dbReference type="EMBL" id="JRES01001300">
    <property type="protein sequence ID" value="KNC23817.1"/>
    <property type="molecule type" value="Genomic_DNA"/>
</dbReference>
<keyword evidence="2" id="KW-1185">Reference proteome</keyword>
<accession>A0A0L0BUV6</accession>
<gene>
    <name evidence="1" type="ORF">FF38_01288</name>
</gene>
<dbReference type="AlphaFoldDB" id="A0A0L0BUV6"/>
<protein>
    <submittedName>
        <fullName evidence="1">Uncharacterized protein</fullName>
    </submittedName>
</protein>
<evidence type="ECO:0000313" key="2">
    <source>
        <dbReference type="Proteomes" id="UP000037069"/>
    </source>
</evidence>
<sequence>MYHLYRLIWNLSSKTSCSCYGSFGNLLINWFLQIRLGLF</sequence>
<dbReference type="Proteomes" id="UP000037069">
    <property type="component" value="Unassembled WGS sequence"/>
</dbReference>